<dbReference type="RefSeq" id="WP_067850944.1">
    <property type="nucleotide sequence ID" value="NZ_JADPKZ010000036.1"/>
</dbReference>
<sequence length="113" mass="13197">MFSLRRRKKETEILEQLTRVLTMLEERLDPSPDRRIDIAVERLQVDRVDLKELVFRLDRLDINELSGTLTLGNHIRMDAHSTSEPSTETSELEATSRGYRISWSEERQAQSSP</sequence>
<name>A0ABS0F258_9BACL</name>
<reference evidence="2 3" key="1">
    <citation type="submission" date="2020-11" db="EMBL/GenBank/DDBJ databases">
        <title>Genomic insight of Alicyclobacillus mali FL 18 reveals a new arsenic-resistant strain, with potential in environmental biotechnology.</title>
        <authorList>
            <person name="Fiorentino G."/>
            <person name="Gallo G."/>
            <person name="Aulitto M."/>
        </authorList>
    </citation>
    <scope>NUCLEOTIDE SEQUENCE [LARGE SCALE GENOMIC DNA]</scope>
    <source>
        <strain evidence="2 3">FL 18</strain>
    </source>
</reference>
<dbReference type="EMBL" id="JADPKZ010000036">
    <property type="protein sequence ID" value="MBF8377383.1"/>
    <property type="molecule type" value="Genomic_DNA"/>
</dbReference>
<proteinExistence type="predicted"/>
<organism evidence="2 3">
    <name type="scientific">Alicyclobacillus mali</name>
    <name type="common">ex Roth et al. 2021</name>
    <dbReference type="NCBI Taxonomy" id="1123961"/>
    <lineage>
        <taxon>Bacteria</taxon>
        <taxon>Bacillati</taxon>
        <taxon>Bacillota</taxon>
        <taxon>Bacilli</taxon>
        <taxon>Bacillales</taxon>
        <taxon>Alicyclobacillaceae</taxon>
        <taxon>Alicyclobacillus</taxon>
    </lineage>
</organism>
<comment type="caution">
    <text evidence="2">The sequence shown here is derived from an EMBL/GenBank/DDBJ whole genome shotgun (WGS) entry which is preliminary data.</text>
</comment>
<gene>
    <name evidence="2" type="ORF">IW967_05785</name>
</gene>
<evidence type="ECO:0000313" key="2">
    <source>
        <dbReference type="EMBL" id="MBF8377383.1"/>
    </source>
</evidence>
<dbReference type="Proteomes" id="UP000642910">
    <property type="component" value="Unassembled WGS sequence"/>
</dbReference>
<feature type="compositionally biased region" description="Low complexity" evidence="1">
    <location>
        <begin position="82"/>
        <end position="96"/>
    </location>
</feature>
<feature type="region of interest" description="Disordered" evidence="1">
    <location>
        <begin position="76"/>
        <end position="113"/>
    </location>
</feature>
<evidence type="ECO:0000313" key="3">
    <source>
        <dbReference type="Proteomes" id="UP000642910"/>
    </source>
</evidence>
<feature type="compositionally biased region" description="Basic and acidic residues" evidence="1">
    <location>
        <begin position="103"/>
        <end position="113"/>
    </location>
</feature>
<protein>
    <submittedName>
        <fullName evidence="2">Uncharacterized protein</fullName>
    </submittedName>
</protein>
<keyword evidence="3" id="KW-1185">Reference proteome</keyword>
<accession>A0ABS0F258</accession>
<evidence type="ECO:0000256" key="1">
    <source>
        <dbReference type="SAM" id="MobiDB-lite"/>
    </source>
</evidence>